<evidence type="ECO:0000313" key="1">
    <source>
        <dbReference type="EMBL" id="KAF3589911.1"/>
    </source>
</evidence>
<dbReference type="AlphaFoldDB" id="A0A8S9S883"/>
<evidence type="ECO:0000313" key="2">
    <source>
        <dbReference type="Proteomes" id="UP000712600"/>
    </source>
</evidence>
<protein>
    <submittedName>
        <fullName evidence="1">Uncharacterized protein</fullName>
    </submittedName>
</protein>
<dbReference type="Proteomes" id="UP000712600">
    <property type="component" value="Unassembled WGS sequence"/>
</dbReference>
<sequence>MSKARADLVSLVHAQQYQKQQGNSTAILTRSCKFGAFDPQRSTLLIDRQQHLHQILQVWSVRSAKKHAPHRSTTTPVHRSISFNAVDPCTIPVD</sequence>
<accession>A0A8S9S883</accession>
<organism evidence="1 2">
    <name type="scientific">Brassica cretica</name>
    <name type="common">Mustard</name>
    <dbReference type="NCBI Taxonomy" id="69181"/>
    <lineage>
        <taxon>Eukaryota</taxon>
        <taxon>Viridiplantae</taxon>
        <taxon>Streptophyta</taxon>
        <taxon>Embryophyta</taxon>
        <taxon>Tracheophyta</taxon>
        <taxon>Spermatophyta</taxon>
        <taxon>Magnoliopsida</taxon>
        <taxon>eudicotyledons</taxon>
        <taxon>Gunneridae</taxon>
        <taxon>Pentapetalae</taxon>
        <taxon>rosids</taxon>
        <taxon>malvids</taxon>
        <taxon>Brassicales</taxon>
        <taxon>Brassicaceae</taxon>
        <taxon>Brassiceae</taxon>
        <taxon>Brassica</taxon>
    </lineage>
</organism>
<name>A0A8S9S883_BRACR</name>
<comment type="caution">
    <text evidence="1">The sequence shown here is derived from an EMBL/GenBank/DDBJ whole genome shotgun (WGS) entry which is preliminary data.</text>
</comment>
<reference evidence="1" key="1">
    <citation type="submission" date="2019-12" db="EMBL/GenBank/DDBJ databases">
        <title>Genome sequencing and annotation of Brassica cretica.</title>
        <authorList>
            <person name="Studholme D.J."/>
            <person name="Sarris P."/>
        </authorList>
    </citation>
    <scope>NUCLEOTIDE SEQUENCE</scope>
    <source>
        <strain evidence="1">PFS-109/04</strain>
        <tissue evidence="1">Leaf</tissue>
    </source>
</reference>
<gene>
    <name evidence="1" type="ORF">F2Q69_00031136</name>
</gene>
<dbReference type="EMBL" id="QGKX02000088">
    <property type="protein sequence ID" value="KAF3589911.1"/>
    <property type="molecule type" value="Genomic_DNA"/>
</dbReference>
<proteinExistence type="predicted"/>